<organism evidence="2 3">
    <name type="scientific">Candidatus Brocadia sinica JPN1</name>
    <dbReference type="NCBI Taxonomy" id="1197129"/>
    <lineage>
        <taxon>Bacteria</taxon>
        <taxon>Pseudomonadati</taxon>
        <taxon>Planctomycetota</taxon>
        <taxon>Candidatus Brocadiia</taxon>
        <taxon>Candidatus Brocadiales</taxon>
        <taxon>Candidatus Brocadiaceae</taxon>
        <taxon>Candidatus Brocadia</taxon>
    </lineage>
</organism>
<dbReference type="Proteomes" id="UP000032309">
    <property type="component" value="Unassembled WGS sequence"/>
</dbReference>
<keyword evidence="3" id="KW-1185">Reference proteome</keyword>
<dbReference type="EMBL" id="BAFN01000001">
    <property type="protein sequence ID" value="GAN34948.1"/>
    <property type="molecule type" value="Genomic_DNA"/>
</dbReference>
<evidence type="ECO:0000313" key="3">
    <source>
        <dbReference type="Proteomes" id="UP000032309"/>
    </source>
</evidence>
<keyword evidence="1" id="KW-0472">Membrane</keyword>
<name>A0ABQ0K211_9BACT</name>
<comment type="caution">
    <text evidence="2">The sequence shown here is derived from an EMBL/GenBank/DDBJ whole genome shotgun (WGS) entry which is preliminary data.</text>
</comment>
<evidence type="ECO:0000256" key="1">
    <source>
        <dbReference type="SAM" id="Phobius"/>
    </source>
</evidence>
<protein>
    <submittedName>
        <fullName evidence="2">Polysaccharide biosynthesis protein</fullName>
    </submittedName>
</protein>
<accession>A0ABQ0K211</accession>
<keyword evidence="1" id="KW-0812">Transmembrane</keyword>
<reference evidence="3" key="1">
    <citation type="journal article" date="2015" name="Genome Announc.">
        <title>Draft Genome Sequence of an Anaerobic Ammonium-Oxidizing Bacterium, "Candidatus Brocadia sinica".</title>
        <authorList>
            <person name="Oshiki M."/>
            <person name="Shinyako-Hata K."/>
            <person name="Satoh H."/>
            <person name="Okabe S."/>
        </authorList>
    </citation>
    <scope>NUCLEOTIDE SEQUENCE [LARGE SCALE GENOMIC DNA]</scope>
    <source>
        <strain evidence="3">JPN1</strain>
    </source>
</reference>
<gene>
    <name evidence="2" type="ORF">BROSI_A3492</name>
</gene>
<feature type="transmembrane region" description="Helical" evidence="1">
    <location>
        <begin position="14"/>
        <end position="43"/>
    </location>
</feature>
<proteinExistence type="predicted"/>
<keyword evidence="1" id="KW-1133">Transmembrane helix</keyword>
<sequence length="76" mass="9055">MYKWYKLKNITPKYLPILVISITVTTALYIVFFLVEVTTVWILRRHHSFTVKRAIKIFLDNLIKKFIVIAVSGIEW</sequence>
<evidence type="ECO:0000313" key="2">
    <source>
        <dbReference type="EMBL" id="GAN34948.1"/>
    </source>
</evidence>